<evidence type="ECO:0000313" key="1">
    <source>
        <dbReference type="EMBL" id="KXG27355.1"/>
    </source>
</evidence>
<reference evidence="2" key="2">
    <citation type="journal article" date="2018" name="Plant J.">
        <title>The Sorghum bicolor reference genome: improved assembly, gene annotations, a transcriptome atlas, and signatures of genome organization.</title>
        <authorList>
            <person name="McCormick R.F."/>
            <person name="Truong S.K."/>
            <person name="Sreedasyam A."/>
            <person name="Jenkins J."/>
            <person name="Shu S."/>
            <person name="Sims D."/>
            <person name="Kennedy M."/>
            <person name="Amirebrahimi M."/>
            <person name="Weers B.D."/>
            <person name="McKinley B."/>
            <person name="Mattison A."/>
            <person name="Morishige D.T."/>
            <person name="Grimwood J."/>
            <person name="Schmutz J."/>
            <person name="Mullet J.E."/>
        </authorList>
    </citation>
    <scope>NUCLEOTIDE SEQUENCE [LARGE SCALE GENOMIC DNA]</scope>
    <source>
        <strain evidence="2">cv. BTx623</strain>
    </source>
</reference>
<name>A0A1B6PNW0_SORBI</name>
<dbReference type="AlphaFoldDB" id="A0A1B6PNW0"/>
<reference evidence="1 2" key="1">
    <citation type="journal article" date="2009" name="Nature">
        <title>The Sorghum bicolor genome and the diversification of grasses.</title>
        <authorList>
            <person name="Paterson A.H."/>
            <person name="Bowers J.E."/>
            <person name="Bruggmann R."/>
            <person name="Dubchak I."/>
            <person name="Grimwood J."/>
            <person name="Gundlach H."/>
            <person name="Haberer G."/>
            <person name="Hellsten U."/>
            <person name="Mitros T."/>
            <person name="Poliakov A."/>
            <person name="Schmutz J."/>
            <person name="Spannagl M."/>
            <person name="Tang H."/>
            <person name="Wang X."/>
            <person name="Wicker T."/>
            <person name="Bharti A.K."/>
            <person name="Chapman J."/>
            <person name="Feltus F.A."/>
            <person name="Gowik U."/>
            <person name="Grigoriev I.V."/>
            <person name="Lyons E."/>
            <person name="Maher C.A."/>
            <person name="Martis M."/>
            <person name="Narechania A."/>
            <person name="Otillar R.P."/>
            <person name="Penning B.W."/>
            <person name="Salamov A.A."/>
            <person name="Wang Y."/>
            <person name="Zhang L."/>
            <person name="Carpita N.C."/>
            <person name="Freeling M."/>
            <person name="Gingle A.R."/>
            <person name="Hash C.T."/>
            <person name="Keller B."/>
            <person name="Klein P."/>
            <person name="Kresovich S."/>
            <person name="McCann M.C."/>
            <person name="Ming R."/>
            <person name="Peterson D.G."/>
            <person name="Mehboob-ur-Rahman"/>
            <person name="Ware D."/>
            <person name="Westhoff P."/>
            <person name="Mayer K.F."/>
            <person name="Messing J."/>
            <person name="Rokhsar D.S."/>
        </authorList>
    </citation>
    <scope>NUCLEOTIDE SEQUENCE [LARGE SCALE GENOMIC DNA]</scope>
    <source>
        <strain evidence="2">cv. BTx623</strain>
    </source>
</reference>
<protein>
    <submittedName>
        <fullName evidence="1">Uncharacterized protein</fullName>
    </submittedName>
</protein>
<accession>A0A1B6PNW0</accession>
<organism evidence="1 2">
    <name type="scientific">Sorghum bicolor</name>
    <name type="common">Sorghum</name>
    <name type="synonym">Sorghum vulgare</name>
    <dbReference type="NCBI Taxonomy" id="4558"/>
    <lineage>
        <taxon>Eukaryota</taxon>
        <taxon>Viridiplantae</taxon>
        <taxon>Streptophyta</taxon>
        <taxon>Embryophyta</taxon>
        <taxon>Tracheophyta</taxon>
        <taxon>Spermatophyta</taxon>
        <taxon>Magnoliopsida</taxon>
        <taxon>Liliopsida</taxon>
        <taxon>Poales</taxon>
        <taxon>Poaceae</taxon>
        <taxon>PACMAD clade</taxon>
        <taxon>Panicoideae</taxon>
        <taxon>Andropogonodae</taxon>
        <taxon>Andropogoneae</taxon>
        <taxon>Sorghinae</taxon>
        <taxon>Sorghum</taxon>
    </lineage>
</organism>
<keyword evidence="2" id="KW-1185">Reference proteome</keyword>
<dbReference type="InParanoid" id="A0A1B6PNW0"/>
<dbReference type="Gramene" id="KXG27355">
    <property type="protein sequence ID" value="KXG27355"/>
    <property type="gene ID" value="SORBI_3006G255200"/>
</dbReference>
<sequence length="92" mass="10276">MFSSASLFSSAAFRNPHPPALSRLSLTQFFTLSDSLYLAPAVIQTSILMSNPRSNDKAYATQDIVQTSYSIFQHRSDSAPPRLKQDNFHIKP</sequence>
<dbReference type="Proteomes" id="UP000000768">
    <property type="component" value="Chromosome 6"/>
</dbReference>
<proteinExistence type="predicted"/>
<gene>
    <name evidence="1" type="ORF">SORBI_3006G255200</name>
</gene>
<evidence type="ECO:0000313" key="2">
    <source>
        <dbReference type="Proteomes" id="UP000000768"/>
    </source>
</evidence>
<dbReference type="EMBL" id="CM000765">
    <property type="protein sequence ID" value="KXG27355.1"/>
    <property type="molecule type" value="Genomic_DNA"/>
</dbReference>